<dbReference type="EMBL" id="MCBR01010727">
    <property type="protein sequence ID" value="RKF71109.1"/>
    <property type="molecule type" value="Genomic_DNA"/>
</dbReference>
<comment type="caution">
    <text evidence="4">The sequence shown here is derived from an EMBL/GenBank/DDBJ whole genome shotgun (WGS) entry which is preliminary data.</text>
</comment>
<evidence type="ECO:0000256" key="1">
    <source>
        <dbReference type="PROSITE-ProRule" id="PRU00409"/>
    </source>
</evidence>
<dbReference type="GO" id="GO:0046872">
    <property type="term" value="F:metal ion binding"/>
    <property type="evidence" value="ECO:0007669"/>
    <property type="project" value="InterPro"/>
</dbReference>
<dbReference type="Gene3D" id="3.30.1490.20">
    <property type="entry name" value="ATP-grasp fold, A domain"/>
    <property type="match status" value="1"/>
</dbReference>
<dbReference type="GO" id="GO:0005524">
    <property type="term" value="F:ATP binding"/>
    <property type="evidence" value="ECO:0007669"/>
    <property type="project" value="UniProtKB-UniRule"/>
</dbReference>
<dbReference type="InterPro" id="IPR011761">
    <property type="entry name" value="ATP-grasp"/>
</dbReference>
<dbReference type="AlphaFoldDB" id="A0A420I986"/>
<keyword evidence="2" id="KW-0472">Membrane</keyword>
<dbReference type="PROSITE" id="PS50975">
    <property type="entry name" value="ATP_GRASP"/>
    <property type="match status" value="1"/>
</dbReference>
<accession>A0A420I986</accession>
<sequence>MLTPKKDEFVGIYYFRQAALLILSILFLPLSACITIIVLILGRLHLVRVQRRDVDKKTPRVLVTGVGMSKGLFLARSLYLGGCTVFGADFEKNGSLYCGRFSNAIRRFFQLRNPVSEGIDAYISQVVNIVCTEKIDLWISCSGVATAMEDAKLAEVLCERTKCKVFQFDENIISTLDNKLNFMKKTSELNIAKVQWYHLANTNGIPGVLKKIEESAKLGLGEKFIIKSVSMDDISRASLPLLSSHNLLEAEQVLQSLDYSSKREWIIQEFVESGEEYCTHALVINGRVRAFTACPSESILMHYQQLDPDSILYEKMLDFTQKYAAGLGNITGHMSFDFLISYRKTENGYTGILVPIECNPRCHTATVLFDGKETDLTDRYLETIHGEQNAAILQAKLDPQYGFYWISHDLILHFLSPIFRLVLGSRDLNWRQEVRQILMLINHVLTWKDPTFAWWDPLPWFVLNHLFWPCELLMCCFNRMKWKQINVSTGKIFKM</sequence>
<dbReference type="InterPro" id="IPR013815">
    <property type="entry name" value="ATP_grasp_subdomain_1"/>
</dbReference>
<name>A0A420I986_9PEZI</name>
<keyword evidence="1" id="KW-0547">Nucleotide-binding</keyword>
<dbReference type="OrthoDB" id="186626at2759"/>
<keyword evidence="2" id="KW-0812">Transmembrane</keyword>
<reference evidence="4 5" key="1">
    <citation type="journal article" date="2018" name="BMC Genomics">
        <title>Comparative genome analyses reveal sequence features reflecting distinct modes of host-adaptation between dicot and monocot powdery mildew.</title>
        <authorList>
            <person name="Wu Y."/>
            <person name="Ma X."/>
            <person name="Pan Z."/>
            <person name="Kale S.D."/>
            <person name="Song Y."/>
            <person name="King H."/>
            <person name="Zhang Q."/>
            <person name="Presley C."/>
            <person name="Deng X."/>
            <person name="Wei C.I."/>
            <person name="Xiao S."/>
        </authorList>
    </citation>
    <scope>NUCLEOTIDE SEQUENCE [LARGE SCALE GENOMIC DNA]</scope>
    <source>
        <strain evidence="4">UCSC1</strain>
    </source>
</reference>
<evidence type="ECO:0000259" key="3">
    <source>
        <dbReference type="PROSITE" id="PS50975"/>
    </source>
</evidence>
<dbReference type="Gene3D" id="3.40.50.20">
    <property type="match status" value="1"/>
</dbReference>
<keyword evidence="2" id="KW-1133">Transmembrane helix</keyword>
<keyword evidence="1" id="KW-0067">ATP-binding</keyword>
<feature type="transmembrane region" description="Helical" evidence="2">
    <location>
        <begin position="20"/>
        <end position="42"/>
    </location>
</feature>
<gene>
    <name evidence="4" type="ORF">GcC1_107003</name>
</gene>
<dbReference type="Proteomes" id="UP000285405">
    <property type="component" value="Unassembled WGS sequence"/>
</dbReference>
<organism evidence="4 5">
    <name type="scientific">Golovinomyces cichoracearum</name>
    <dbReference type="NCBI Taxonomy" id="62708"/>
    <lineage>
        <taxon>Eukaryota</taxon>
        <taxon>Fungi</taxon>
        <taxon>Dikarya</taxon>
        <taxon>Ascomycota</taxon>
        <taxon>Pezizomycotina</taxon>
        <taxon>Leotiomycetes</taxon>
        <taxon>Erysiphales</taxon>
        <taxon>Erysiphaceae</taxon>
        <taxon>Golovinomyces</taxon>
    </lineage>
</organism>
<evidence type="ECO:0000313" key="5">
    <source>
        <dbReference type="Proteomes" id="UP000285405"/>
    </source>
</evidence>
<evidence type="ECO:0000256" key="2">
    <source>
        <dbReference type="SAM" id="Phobius"/>
    </source>
</evidence>
<proteinExistence type="predicted"/>
<evidence type="ECO:0000313" key="4">
    <source>
        <dbReference type="EMBL" id="RKF71109.1"/>
    </source>
</evidence>
<feature type="domain" description="ATP-grasp" evidence="3">
    <location>
        <begin position="183"/>
        <end position="385"/>
    </location>
</feature>
<dbReference type="SUPFAM" id="SSF56059">
    <property type="entry name" value="Glutathione synthetase ATP-binding domain-like"/>
    <property type="match status" value="1"/>
</dbReference>
<dbReference type="Gene3D" id="3.30.470.20">
    <property type="entry name" value="ATP-grasp fold, B domain"/>
    <property type="match status" value="1"/>
</dbReference>
<protein>
    <submittedName>
        <fullName evidence="4">Putative carbamoylphosphate synthase large subunit</fullName>
    </submittedName>
</protein>